<dbReference type="AlphaFoldDB" id="A0A4V6QMR3"/>
<dbReference type="Pfam" id="PF01103">
    <property type="entry name" value="Omp85"/>
    <property type="match status" value="1"/>
</dbReference>
<gene>
    <name evidence="6" type="ORF">EHS11_17135</name>
</gene>
<dbReference type="RefSeq" id="WP_135765595.1">
    <property type="nucleotide sequence ID" value="NZ_RQHV01000062.1"/>
</dbReference>
<evidence type="ECO:0000256" key="1">
    <source>
        <dbReference type="ARBA" id="ARBA00004370"/>
    </source>
</evidence>
<sequence length="510" mass="58109">MFKYITRSVILLLFLLSLGIMAQPKTEEETGPRAPHPGLPFEISEKKRLSVRDVKNKKEGGYFTGLPLVNSDPNVGIGYGARVIYLNNGGRDNPLFEYTPYRYRIFAQYFNTTKNAPYHWLSLDAPYIFDTKWRVRADLVYDRNPNTLYFGIGEKTLQPLSYLERNDPAGRMVRNAPFADYESNLGYRRPGDVGAGEAPYVTDSRYNRYDIENPNFSFSGEYSFFGGTVRTVTGVRLSKQIVRTYDGKTYDAKFGASEQLGGVPLGSGFLDNVVGEHLPTPEGETRLTRDQKDGKILGFNGGTTNTVRAGVVYDTRDFEPDPNRGLFLEATHERSAKSIGSNYEFNKNLVSGRLFFSPVEWFTKKPPELLEKFVIATRAALMQTNGDAPFYEYRNMWGTESNQSGLGGRTTIRGYKQDRFVGQTMGYANFEIRWKFASIDIWGQHFDFQLVPFYDVGRVWDVTDRVNLKGYKHSRGLGFRIPWNQATVIYVDYAVSKEDSQAFVNFNHIF</sequence>
<dbReference type="InterPro" id="IPR046024">
    <property type="entry name" value="DUF5982"/>
</dbReference>
<reference evidence="6" key="1">
    <citation type="journal article" date="2019" name="PLoS Negl. Trop. Dis.">
        <title>Revisiting the worldwide diversity of Leptospira species in the environment.</title>
        <authorList>
            <person name="Vincent A.T."/>
            <person name="Schiettekatte O."/>
            <person name="Bourhy P."/>
            <person name="Veyrier F.J."/>
            <person name="Picardeau M."/>
        </authorList>
    </citation>
    <scope>NUCLEOTIDE SEQUENCE [LARGE SCALE GENOMIC DNA]</scope>
    <source>
        <strain evidence="6">201400974</strain>
    </source>
</reference>
<dbReference type="InterPro" id="IPR000184">
    <property type="entry name" value="Bac_surfAg_D15"/>
</dbReference>
<dbReference type="NCBIfam" id="NF047779">
    <property type="entry name" value="Omp85_fam"/>
    <property type="match status" value="1"/>
</dbReference>
<dbReference type="GO" id="GO:0008320">
    <property type="term" value="F:protein transmembrane transporter activity"/>
    <property type="evidence" value="ECO:0007669"/>
    <property type="project" value="TreeGrafter"/>
</dbReference>
<dbReference type="PANTHER" id="PTHR34597">
    <property type="entry name" value="SLR1661 PROTEIN"/>
    <property type="match status" value="1"/>
</dbReference>
<accession>A0A4V6QMR3</accession>
<feature type="chain" id="PRO_5020556550" evidence="3">
    <location>
        <begin position="23"/>
        <end position="510"/>
    </location>
</feature>
<evidence type="ECO:0000313" key="7">
    <source>
        <dbReference type="Proteomes" id="UP000298264"/>
    </source>
</evidence>
<evidence type="ECO:0000259" key="5">
    <source>
        <dbReference type="Pfam" id="PF19412"/>
    </source>
</evidence>
<feature type="signal peptide" evidence="3">
    <location>
        <begin position="1"/>
        <end position="22"/>
    </location>
</feature>
<organism evidence="6 7">
    <name type="scientific">Leptospira ilyithenensis</name>
    <dbReference type="NCBI Taxonomy" id="2484901"/>
    <lineage>
        <taxon>Bacteria</taxon>
        <taxon>Pseudomonadati</taxon>
        <taxon>Spirochaetota</taxon>
        <taxon>Spirochaetia</taxon>
        <taxon>Leptospirales</taxon>
        <taxon>Leptospiraceae</taxon>
        <taxon>Leptospira</taxon>
    </lineage>
</organism>
<dbReference type="InterPro" id="IPR051544">
    <property type="entry name" value="TPS_OM_transporter"/>
</dbReference>
<dbReference type="GO" id="GO:0098046">
    <property type="term" value="C:type V protein secretion system complex"/>
    <property type="evidence" value="ECO:0007669"/>
    <property type="project" value="TreeGrafter"/>
</dbReference>
<comment type="caution">
    <text evidence="6">The sequence shown here is derived from an EMBL/GenBank/DDBJ whole genome shotgun (WGS) entry which is preliminary data.</text>
</comment>
<dbReference type="Proteomes" id="UP000298264">
    <property type="component" value="Unassembled WGS sequence"/>
</dbReference>
<proteinExistence type="predicted"/>
<evidence type="ECO:0000256" key="3">
    <source>
        <dbReference type="SAM" id="SignalP"/>
    </source>
</evidence>
<keyword evidence="7" id="KW-1185">Reference proteome</keyword>
<dbReference type="GO" id="GO:0019867">
    <property type="term" value="C:outer membrane"/>
    <property type="evidence" value="ECO:0007669"/>
    <property type="project" value="InterPro"/>
</dbReference>
<evidence type="ECO:0000259" key="4">
    <source>
        <dbReference type="Pfam" id="PF01103"/>
    </source>
</evidence>
<dbReference type="OrthoDB" id="333971at2"/>
<feature type="domain" description="Bacterial surface antigen (D15)" evidence="4">
    <location>
        <begin position="302"/>
        <end position="496"/>
    </location>
</feature>
<dbReference type="PANTHER" id="PTHR34597:SF3">
    <property type="entry name" value="OUTER MEMBRANE TRANSPORTER CDIB"/>
    <property type="match status" value="1"/>
</dbReference>
<feature type="domain" description="DUF5982" evidence="5">
    <location>
        <begin position="39"/>
        <end position="102"/>
    </location>
</feature>
<comment type="subcellular location">
    <subcellularLocation>
        <location evidence="1">Membrane</location>
    </subcellularLocation>
</comment>
<dbReference type="Gene3D" id="2.40.160.50">
    <property type="entry name" value="membrane protein fhac: a member of the omp85/tpsb transporter family"/>
    <property type="match status" value="1"/>
</dbReference>
<keyword evidence="3" id="KW-0732">Signal</keyword>
<dbReference type="EMBL" id="RQHV01000062">
    <property type="protein sequence ID" value="TGN06869.1"/>
    <property type="molecule type" value="Genomic_DNA"/>
</dbReference>
<protein>
    <submittedName>
        <fullName evidence="6">Peptide-binding protein</fullName>
    </submittedName>
</protein>
<name>A0A4V6QMR3_9LEPT</name>
<keyword evidence="2" id="KW-0472">Membrane</keyword>
<dbReference type="GO" id="GO:0046819">
    <property type="term" value="P:protein secretion by the type V secretion system"/>
    <property type="evidence" value="ECO:0007669"/>
    <property type="project" value="TreeGrafter"/>
</dbReference>
<evidence type="ECO:0000313" key="6">
    <source>
        <dbReference type="EMBL" id="TGN06869.1"/>
    </source>
</evidence>
<evidence type="ECO:0000256" key="2">
    <source>
        <dbReference type="ARBA" id="ARBA00023136"/>
    </source>
</evidence>
<dbReference type="Pfam" id="PF19412">
    <property type="entry name" value="DUF5982"/>
    <property type="match status" value="1"/>
</dbReference>